<evidence type="ECO:0000313" key="2">
    <source>
        <dbReference type="Proteomes" id="UP000823775"/>
    </source>
</evidence>
<feature type="non-terminal residue" evidence="1">
    <location>
        <position position="1"/>
    </location>
</feature>
<sequence length="109" mass="12147">PRDDLQKKCFLGFSCVSETHGQFIDGQRWGLNPGSSSANETSILKPLKYLFDRCLYLYGEFAADRSLFQNLLANSMVPFSNIINLAIKIVTPSLSNRLIYCSATFASCP</sequence>
<dbReference type="Proteomes" id="UP000823775">
    <property type="component" value="Unassembled WGS sequence"/>
</dbReference>
<reference evidence="1 2" key="1">
    <citation type="journal article" date="2021" name="BMC Genomics">
        <title>Datura genome reveals duplications of psychoactive alkaloid biosynthetic genes and high mutation rate following tissue culture.</title>
        <authorList>
            <person name="Rajewski A."/>
            <person name="Carter-House D."/>
            <person name="Stajich J."/>
            <person name="Litt A."/>
        </authorList>
    </citation>
    <scope>NUCLEOTIDE SEQUENCE [LARGE SCALE GENOMIC DNA]</scope>
    <source>
        <strain evidence="1">AR-01</strain>
    </source>
</reference>
<gene>
    <name evidence="1" type="ORF">HAX54_028426</name>
</gene>
<name>A0ABS8Y5B4_DATST</name>
<comment type="caution">
    <text evidence="1">The sequence shown here is derived from an EMBL/GenBank/DDBJ whole genome shotgun (WGS) entry which is preliminary data.</text>
</comment>
<evidence type="ECO:0000313" key="1">
    <source>
        <dbReference type="EMBL" id="MCE5166871.1"/>
    </source>
</evidence>
<dbReference type="EMBL" id="JACEIK010034948">
    <property type="protein sequence ID" value="MCE5166871.1"/>
    <property type="molecule type" value="Genomic_DNA"/>
</dbReference>
<protein>
    <submittedName>
        <fullName evidence="1">Uncharacterized protein</fullName>
    </submittedName>
</protein>
<keyword evidence="2" id="KW-1185">Reference proteome</keyword>
<accession>A0ABS8Y5B4</accession>
<proteinExistence type="predicted"/>
<organism evidence="1 2">
    <name type="scientific">Datura stramonium</name>
    <name type="common">Jimsonweed</name>
    <name type="synonym">Common thornapple</name>
    <dbReference type="NCBI Taxonomy" id="4076"/>
    <lineage>
        <taxon>Eukaryota</taxon>
        <taxon>Viridiplantae</taxon>
        <taxon>Streptophyta</taxon>
        <taxon>Embryophyta</taxon>
        <taxon>Tracheophyta</taxon>
        <taxon>Spermatophyta</taxon>
        <taxon>Magnoliopsida</taxon>
        <taxon>eudicotyledons</taxon>
        <taxon>Gunneridae</taxon>
        <taxon>Pentapetalae</taxon>
        <taxon>asterids</taxon>
        <taxon>lamiids</taxon>
        <taxon>Solanales</taxon>
        <taxon>Solanaceae</taxon>
        <taxon>Solanoideae</taxon>
        <taxon>Datureae</taxon>
        <taxon>Datura</taxon>
    </lineage>
</organism>